<protein>
    <submittedName>
        <fullName evidence="1">Uncharacterized protein</fullName>
    </submittedName>
</protein>
<organism evidence="1 2">
    <name type="scientific">Persea americana</name>
    <name type="common">Avocado</name>
    <dbReference type="NCBI Taxonomy" id="3435"/>
    <lineage>
        <taxon>Eukaryota</taxon>
        <taxon>Viridiplantae</taxon>
        <taxon>Streptophyta</taxon>
        <taxon>Embryophyta</taxon>
        <taxon>Tracheophyta</taxon>
        <taxon>Spermatophyta</taxon>
        <taxon>Magnoliopsida</taxon>
        <taxon>Magnoliidae</taxon>
        <taxon>Laurales</taxon>
        <taxon>Lauraceae</taxon>
        <taxon>Persea</taxon>
    </lineage>
</organism>
<evidence type="ECO:0000313" key="1">
    <source>
        <dbReference type="EMBL" id="KAJ8642499.1"/>
    </source>
</evidence>
<gene>
    <name evidence="1" type="ORF">MRB53_004247</name>
</gene>
<accession>A0ACC2MA65</accession>
<name>A0ACC2MA65_PERAE</name>
<dbReference type="Proteomes" id="UP001234297">
    <property type="component" value="Chromosome 2"/>
</dbReference>
<reference evidence="1 2" key="1">
    <citation type="journal article" date="2022" name="Hortic Res">
        <title>A haplotype resolved chromosomal level avocado genome allows analysis of novel avocado genes.</title>
        <authorList>
            <person name="Nath O."/>
            <person name="Fletcher S.J."/>
            <person name="Hayward A."/>
            <person name="Shaw L.M."/>
            <person name="Masouleh A.K."/>
            <person name="Furtado A."/>
            <person name="Henry R.J."/>
            <person name="Mitter N."/>
        </authorList>
    </citation>
    <scope>NUCLEOTIDE SEQUENCE [LARGE SCALE GENOMIC DNA]</scope>
    <source>
        <strain evidence="2">cv. Hass</strain>
    </source>
</reference>
<comment type="caution">
    <text evidence="1">The sequence shown here is derived from an EMBL/GenBank/DDBJ whole genome shotgun (WGS) entry which is preliminary data.</text>
</comment>
<evidence type="ECO:0000313" key="2">
    <source>
        <dbReference type="Proteomes" id="UP001234297"/>
    </source>
</evidence>
<proteinExistence type="predicted"/>
<keyword evidence="2" id="KW-1185">Reference proteome</keyword>
<sequence length="72" mass="8635">MMEQKRNEKNELLRRQSSMWVDENDLEKKILEAIVDTTSLESKHGQKDLKELQWNVQIRKCSYQLPQIVSVF</sequence>
<dbReference type="EMBL" id="CM056810">
    <property type="protein sequence ID" value="KAJ8642499.1"/>
    <property type="molecule type" value="Genomic_DNA"/>
</dbReference>